<sequence>MSARSGTRSKAPVRSKAPAATKAEKPEKELKTTNRPDEWKIEQGLAGAALPPLDMTKRNTVPLPIREFGPLTKDEKALGSIGDRNTLFAREREGWKG</sequence>
<protein>
    <submittedName>
        <fullName evidence="1">Uncharacterized protein</fullName>
    </submittedName>
</protein>
<dbReference type="Proteomes" id="UP001143910">
    <property type="component" value="Unassembled WGS sequence"/>
</dbReference>
<reference evidence="1" key="1">
    <citation type="submission" date="2022-08" db="EMBL/GenBank/DDBJ databases">
        <title>Genome Sequence of Lecanicillium fungicola.</title>
        <authorList>
            <person name="Buettner E."/>
        </authorList>
    </citation>
    <scope>NUCLEOTIDE SEQUENCE</scope>
    <source>
        <strain evidence="1">Babe33</strain>
    </source>
</reference>
<accession>A0ACC1N3D1</accession>
<name>A0ACC1N3D1_9HYPO</name>
<gene>
    <name evidence="1" type="ORF">NQ176_g6870</name>
</gene>
<proteinExistence type="predicted"/>
<dbReference type="EMBL" id="JANJQO010001055">
    <property type="protein sequence ID" value="KAJ2972948.1"/>
    <property type="molecule type" value="Genomic_DNA"/>
</dbReference>
<evidence type="ECO:0000313" key="1">
    <source>
        <dbReference type="EMBL" id="KAJ2972948.1"/>
    </source>
</evidence>
<evidence type="ECO:0000313" key="2">
    <source>
        <dbReference type="Proteomes" id="UP001143910"/>
    </source>
</evidence>
<keyword evidence="2" id="KW-1185">Reference proteome</keyword>
<comment type="caution">
    <text evidence="1">The sequence shown here is derived from an EMBL/GenBank/DDBJ whole genome shotgun (WGS) entry which is preliminary data.</text>
</comment>
<organism evidence="1 2">
    <name type="scientific">Zarea fungicola</name>
    <dbReference type="NCBI Taxonomy" id="93591"/>
    <lineage>
        <taxon>Eukaryota</taxon>
        <taxon>Fungi</taxon>
        <taxon>Dikarya</taxon>
        <taxon>Ascomycota</taxon>
        <taxon>Pezizomycotina</taxon>
        <taxon>Sordariomycetes</taxon>
        <taxon>Hypocreomycetidae</taxon>
        <taxon>Hypocreales</taxon>
        <taxon>Cordycipitaceae</taxon>
        <taxon>Zarea</taxon>
    </lineage>
</organism>